<keyword evidence="10" id="KW-1185">Reference proteome</keyword>
<protein>
    <recommendedName>
        <fullName evidence="8">C3H1-type domain-containing protein</fullName>
    </recommendedName>
</protein>
<comment type="caution">
    <text evidence="9">The sequence shown here is derived from an EMBL/GenBank/DDBJ whole genome shotgun (WGS) entry which is preliminary data.</text>
</comment>
<dbReference type="PROSITE" id="PS50103">
    <property type="entry name" value="ZF_C3H1"/>
    <property type="match status" value="1"/>
</dbReference>
<keyword evidence="4" id="KW-0694">RNA-binding</keyword>
<keyword evidence="3 6" id="KW-0862">Zinc</keyword>
<reference evidence="9 10" key="1">
    <citation type="journal article" date="2024" name="G3 (Bethesda)">
        <title>Genome assembly of Hibiscus sabdariffa L. provides insights into metabolisms of medicinal natural products.</title>
        <authorList>
            <person name="Kim T."/>
        </authorList>
    </citation>
    <scope>NUCLEOTIDE SEQUENCE [LARGE SCALE GENOMIC DNA]</scope>
    <source>
        <strain evidence="9">TK-2024</strain>
        <tissue evidence="9">Old leaves</tissue>
    </source>
</reference>
<feature type="compositionally biased region" description="Low complexity" evidence="7">
    <location>
        <begin position="51"/>
        <end position="60"/>
    </location>
</feature>
<evidence type="ECO:0000256" key="2">
    <source>
        <dbReference type="ARBA" id="ARBA00022771"/>
    </source>
</evidence>
<keyword evidence="5" id="KW-0238">DNA-binding</keyword>
<dbReference type="InterPro" id="IPR056276">
    <property type="entry name" value="AtC3H46-like_PABC-like"/>
</dbReference>
<organism evidence="9 10">
    <name type="scientific">Hibiscus sabdariffa</name>
    <name type="common">roselle</name>
    <dbReference type="NCBI Taxonomy" id="183260"/>
    <lineage>
        <taxon>Eukaryota</taxon>
        <taxon>Viridiplantae</taxon>
        <taxon>Streptophyta</taxon>
        <taxon>Embryophyta</taxon>
        <taxon>Tracheophyta</taxon>
        <taxon>Spermatophyta</taxon>
        <taxon>Magnoliopsida</taxon>
        <taxon>eudicotyledons</taxon>
        <taxon>Gunneridae</taxon>
        <taxon>Pentapetalae</taxon>
        <taxon>rosids</taxon>
        <taxon>malvids</taxon>
        <taxon>Malvales</taxon>
        <taxon>Malvaceae</taxon>
        <taxon>Malvoideae</taxon>
        <taxon>Hibiscus</taxon>
    </lineage>
</organism>
<feature type="region of interest" description="Disordered" evidence="7">
    <location>
        <begin position="41"/>
        <end position="60"/>
    </location>
</feature>
<evidence type="ECO:0000256" key="1">
    <source>
        <dbReference type="ARBA" id="ARBA00022723"/>
    </source>
</evidence>
<dbReference type="Pfam" id="PF23182">
    <property type="entry name" value="PABC_AtC3H46"/>
    <property type="match status" value="1"/>
</dbReference>
<evidence type="ECO:0000259" key="8">
    <source>
        <dbReference type="PROSITE" id="PS50103"/>
    </source>
</evidence>
<feature type="domain" description="C3H1-type" evidence="8">
    <location>
        <begin position="110"/>
        <end position="129"/>
    </location>
</feature>
<evidence type="ECO:0000256" key="7">
    <source>
        <dbReference type="SAM" id="MobiDB-lite"/>
    </source>
</evidence>
<dbReference type="Proteomes" id="UP001472677">
    <property type="component" value="Unassembled WGS sequence"/>
</dbReference>
<dbReference type="EMBL" id="JBBPBM010000026">
    <property type="protein sequence ID" value="KAK8539523.1"/>
    <property type="molecule type" value="Genomic_DNA"/>
</dbReference>
<name>A0ABR2DID0_9ROSI</name>
<evidence type="ECO:0000256" key="6">
    <source>
        <dbReference type="PROSITE-ProRule" id="PRU00723"/>
    </source>
</evidence>
<accession>A0ABR2DID0</accession>
<keyword evidence="1 6" id="KW-0479">Metal-binding</keyword>
<dbReference type="PANTHER" id="PTHR24009:SF11">
    <property type="entry name" value="ZINC FINGER CCCH DOMAIN-CONTAINING PROTEIN 53-LIKE"/>
    <property type="match status" value="1"/>
</dbReference>
<gene>
    <name evidence="9" type="ORF">V6N12_043148</name>
</gene>
<sequence>MGYLLIQDHGEKEMIRLAFGPEAHIHSLILKAKTHLRALSVSNPPTPSTPLSPSAFSSNPSSNSNLSYATVVNGSSAIANGNGREAFLFLVCVSVLLMMSTPGLDGNLVYTSRGFCKNGTSCRFLHGDCADGGAAPALVGSPSKLNELEQYQELLRSKVLQQQKLASSASQFMAGASSFPYSKSLNLLLHQQNETHNYGRPAMAALMMGDELHKFGQRCRPGRNDFSAMGFSSPSAVDSREPFDLHLGSKMFYNPQEMLLRSKLEEQVDLQQAIELQGRRWG</sequence>
<evidence type="ECO:0000256" key="3">
    <source>
        <dbReference type="ARBA" id="ARBA00022833"/>
    </source>
</evidence>
<evidence type="ECO:0000313" key="9">
    <source>
        <dbReference type="EMBL" id="KAK8539523.1"/>
    </source>
</evidence>
<keyword evidence="2 6" id="KW-0863">Zinc-finger</keyword>
<evidence type="ECO:0000313" key="10">
    <source>
        <dbReference type="Proteomes" id="UP001472677"/>
    </source>
</evidence>
<evidence type="ECO:0000256" key="4">
    <source>
        <dbReference type="ARBA" id="ARBA00022884"/>
    </source>
</evidence>
<dbReference type="InterPro" id="IPR000571">
    <property type="entry name" value="Znf_CCCH"/>
</dbReference>
<feature type="zinc finger region" description="C3H1-type" evidence="6">
    <location>
        <begin position="110"/>
        <end position="129"/>
    </location>
</feature>
<dbReference type="PANTHER" id="PTHR24009">
    <property type="entry name" value="RNA-BINDING (RRM/RBD/RNP MOTIFS)"/>
    <property type="match status" value="1"/>
</dbReference>
<proteinExistence type="predicted"/>
<evidence type="ECO:0000256" key="5">
    <source>
        <dbReference type="ARBA" id="ARBA00023125"/>
    </source>
</evidence>